<evidence type="ECO:0000313" key="7">
    <source>
        <dbReference type="EMBL" id="KAJ7311401.1"/>
    </source>
</evidence>
<dbReference type="EMBL" id="JAPFRF010000014">
    <property type="protein sequence ID" value="KAJ7311401.1"/>
    <property type="molecule type" value="Genomic_DNA"/>
</dbReference>
<dbReference type="Pfam" id="PF03348">
    <property type="entry name" value="Serinc"/>
    <property type="match status" value="1"/>
</dbReference>
<dbReference type="Proteomes" id="UP001142489">
    <property type="component" value="Unassembled WGS sequence"/>
</dbReference>
<evidence type="ECO:0000256" key="3">
    <source>
        <dbReference type="ARBA" id="ARBA00022692"/>
    </source>
</evidence>
<evidence type="ECO:0000256" key="4">
    <source>
        <dbReference type="ARBA" id="ARBA00022989"/>
    </source>
</evidence>
<organism evidence="7 8">
    <name type="scientific">Phrynocephalus forsythii</name>
    <dbReference type="NCBI Taxonomy" id="171643"/>
    <lineage>
        <taxon>Eukaryota</taxon>
        <taxon>Metazoa</taxon>
        <taxon>Chordata</taxon>
        <taxon>Craniata</taxon>
        <taxon>Vertebrata</taxon>
        <taxon>Euteleostomi</taxon>
        <taxon>Lepidosauria</taxon>
        <taxon>Squamata</taxon>
        <taxon>Bifurcata</taxon>
        <taxon>Unidentata</taxon>
        <taxon>Episquamata</taxon>
        <taxon>Toxicofera</taxon>
        <taxon>Iguania</taxon>
        <taxon>Acrodonta</taxon>
        <taxon>Agamidae</taxon>
        <taxon>Agaminae</taxon>
        <taxon>Phrynocephalus</taxon>
    </lineage>
</organism>
<dbReference type="AlphaFoldDB" id="A0A9Q0XHE9"/>
<gene>
    <name evidence="7" type="ORF">JRQ81_007027</name>
</gene>
<comment type="similarity">
    <text evidence="2">Belongs to the TDE1 family.</text>
</comment>
<feature type="transmembrane region" description="Helical" evidence="6">
    <location>
        <begin position="504"/>
        <end position="524"/>
    </location>
</feature>
<comment type="subcellular location">
    <subcellularLocation>
        <location evidence="1">Membrane</location>
        <topology evidence="1">Multi-pass membrane protein</topology>
    </subcellularLocation>
</comment>
<feature type="transmembrane region" description="Helical" evidence="6">
    <location>
        <begin position="544"/>
        <end position="567"/>
    </location>
</feature>
<dbReference type="PANTHER" id="PTHR10383:SF5">
    <property type="entry name" value="SERINE INCORPORATOR 4"/>
    <property type="match status" value="1"/>
</dbReference>
<dbReference type="OrthoDB" id="5963193at2759"/>
<feature type="transmembrane region" description="Helical" evidence="6">
    <location>
        <begin position="256"/>
        <end position="278"/>
    </location>
</feature>
<feature type="transmembrane region" description="Helical" evidence="6">
    <location>
        <begin position="143"/>
        <end position="164"/>
    </location>
</feature>
<keyword evidence="8" id="KW-1185">Reference proteome</keyword>
<dbReference type="InterPro" id="IPR005016">
    <property type="entry name" value="TDE1/TMS"/>
</dbReference>
<dbReference type="GO" id="GO:0016020">
    <property type="term" value="C:membrane"/>
    <property type="evidence" value="ECO:0007669"/>
    <property type="project" value="UniProtKB-SubCell"/>
</dbReference>
<comment type="caution">
    <text evidence="7">The sequence shown here is derived from an EMBL/GenBank/DDBJ whole genome shotgun (WGS) entry which is preliminary data.</text>
</comment>
<evidence type="ECO:0000256" key="1">
    <source>
        <dbReference type="ARBA" id="ARBA00004141"/>
    </source>
</evidence>
<keyword evidence="3 6" id="KW-0812">Transmembrane</keyword>
<evidence type="ECO:0008006" key="9">
    <source>
        <dbReference type="Google" id="ProtNLM"/>
    </source>
</evidence>
<dbReference type="PANTHER" id="PTHR10383">
    <property type="entry name" value="SERINE INCORPORATOR"/>
    <property type="match status" value="1"/>
</dbReference>
<proteinExistence type="inferred from homology"/>
<feature type="transmembrane region" description="Helical" evidence="6">
    <location>
        <begin position="337"/>
        <end position="357"/>
    </location>
</feature>
<evidence type="ECO:0000256" key="2">
    <source>
        <dbReference type="ARBA" id="ARBA00006665"/>
    </source>
</evidence>
<feature type="transmembrane region" description="Helical" evidence="6">
    <location>
        <begin position="299"/>
        <end position="325"/>
    </location>
</feature>
<feature type="transmembrane region" description="Helical" evidence="6">
    <location>
        <begin position="196"/>
        <end position="218"/>
    </location>
</feature>
<evidence type="ECO:0000256" key="5">
    <source>
        <dbReference type="ARBA" id="ARBA00023136"/>
    </source>
</evidence>
<reference evidence="7" key="1">
    <citation type="journal article" date="2023" name="DNA Res.">
        <title>Chromosome-level genome assembly of Phrynocephalus forsythii using third-generation DNA sequencing and Hi-C analysis.</title>
        <authorList>
            <person name="Qi Y."/>
            <person name="Zhao W."/>
            <person name="Zhao Y."/>
            <person name="Niu C."/>
            <person name="Cao S."/>
            <person name="Zhang Y."/>
        </authorList>
    </citation>
    <scope>NUCLEOTIDE SEQUENCE</scope>
    <source>
        <tissue evidence="7">Muscle</tissue>
    </source>
</reference>
<keyword evidence="4 6" id="KW-1133">Transmembrane helix</keyword>
<name>A0A9Q0XHE9_9SAUR</name>
<accession>A0A9Q0XHE9</accession>
<evidence type="ECO:0000313" key="8">
    <source>
        <dbReference type="Proteomes" id="UP001142489"/>
    </source>
</evidence>
<sequence length="596" mass="66622">MGKGLDRSMANRRLHVPQAREGLLPCTNQLVILANWLLQLQPCKEQVARWAESLASKPLLPLPPSWAALLCEEQGLQHPEQMTGGGSEQNLQALSWGTWEPQSRRGMLPARCKAQVCCCCGPAPCGLCCPSCPSIRVSTGTRLLYMLFHVLACASCCLMLSHTATRFIKEHVPFYAVLCEHLPGADRCDFLVGYSAVYRVCFGTACFFLAQSLFLINVKSSNNARAHLHNGFWLLKFLVLVALCAVAFFIPDQRFIPVWHSVGVCGGFTFILVQLVLITAFAHTWNKNWLTGVSQDKRWYLAIVLATLGFYTVASTAYTFLFKFYTHPGGCALNKGLLVFNGGLCLLMSFTSVIPCVRSRQPSSSPLQSSIICCYVMYLTFSALSSRPPEKVQYKGQNLTICFPSVSQEGMQTEDTTVAILGAAFMYACVLFACNEASLLAELFGPLWMVKIYSFEFKNPSCFFCCPEKMEEELAGQRCQQVGPLMGQQIVHNEHDHVVYSYSAFHFVFFLASLYVMMTLTNWFSYEDSELETTFTHGSWSTFWVKVASGWACILLYFGLLLGPLCLPDSQRRSGPSVLRVIRRRRRALHRVSVAT</sequence>
<evidence type="ECO:0000256" key="6">
    <source>
        <dbReference type="SAM" id="Phobius"/>
    </source>
</evidence>
<feature type="transmembrane region" description="Helical" evidence="6">
    <location>
        <begin position="230"/>
        <end position="250"/>
    </location>
</feature>
<protein>
    <recommendedName>
        <fullName evidence="9">Serine incorporator 4</fullName>
    </recommendedName>
</protein>
<keyword evidence="5 6" id="KW-0472">Membrane</keyword>